<accession>A0AAU8DUH6</accession>
<dbReference type="PANTHER" id="PTHR42688:SF1">
    <property type="entry name" value="BLR5212 PROTEIN"/>
    <property type="match status" value="1"/>
</dbReference>
<feature type="transmembrane region" description="Helical" evidence="7">
    <location>
        <begin position="157"/>
        <end position="173"/>
    </location>
</feature>
<evidence type="ECO:0000256" key="6">
    <source>
        <dbReference type="SAM" id="MobiDB-lite"/>
    </source>
</evidence>
<evidence type="ECO:0000256" key="3">
    <source>
        <dbReference type="ARBA" id="ARBA00022692"/>
    </source>
</evidence>
<evidence type="ECO:0000259" key="8">
    <source>
        <dbReference type="PROSITE" id="PS50850"/>
    </source>
</evidence>
<dbReference type="InterPro" id="IPR011701">
    <property type="entry name" value="MFS"/>
</dbReference>
<feature type="region of interest" description="Disordered" evidence="6">
    <location>
        <begin position="208"/>
        <end position="233"/>
    </location>
</feature>
<dbReference type="InterPro" id="IPR036259">
    <property type="entry name" value="MFS_trans_sf"/>
</dbReference>
<dbReference type="GO" id="GO:0005886">
    <property type="term" value="C:plasma membrane"/>
    <property type="evidence" value="ECO:0007669"/>
    <property type="project" value="UniProtKB-SubCell"/>
</dbReference>
<keyword evidence="5 7" id="KW-0472">Membrane</keyword>
<dbReference type="PANTHER" id="PTHR42688">
    <property type="entry name" value="CONSERVED PROTEIN"/>
    <property type="match status" value="1"/>
</dbReference>
<feature type="transmembrane region" description="Helical" evidence="7">
    <location>
        <begin position="179"/>
        <end position="198"/>
    </location>
</feature>
<dbReference type="GO" id="GO:0022857">
    <property type="term" value="F:transmembrane transporter activity"/>
    <property type="evidence" value="ECO:0007669"/>
    <property type="project" value="InterPro"/>
</dbReference>
<feature type="compositionally biased region" description="Low complexity" evidence="6">
    <location>
        <begin position="211"/>
        <end position="233"/>
    </location>
</feature>
<dbReference type="Gene3D" id="1.20.1250.20">
    <property type="entry name" value="MFS general substrate transporter like domains"/>
    <property type="match status" value="2"/>
</dbReference>
<evidence type="ECO:0000313" key="9">
    <source>
        <dbReference type="EMBL" id="XCG66006.1"/>
    </source>
</evidence>
<dbReference type="CDD" id="cd17370">
    <property type="entry name" value="MFS_MJ1317_like"/>
    <property type="match status" value="1"/>
</dbReference>
<dbReference type="SUPFAM" id="SSF103473">
    <property type="entry name" value="MFS general substrate transporter"/>
    <property type="match status" value="1"/>
</dbReference>
<dbReference type="RefSeq" id="WP_353651610.1">
    <property type="nucleotide sequence ID" value="NZ_CP159218.1"/>
</dbReference>
<comment type="subcellular location">
    <subcellularLocation>
        <location evidence="1">Cell membrane</location>
        <topology evidence="1">Multi-pass membrane protein</topology>
    </subcellularLocation>
</comment>
<feature type="transmembrane region" description="Helical" evidence="7">
    <location>
        <begin position="332"/>
        <end position="354"/>
    </location>
</feature>
<dbReference type="InterPro" id="IPR052425">
    <property type="entry name" value="Uncharacterized_MFS-type"/>
</dbReference>
<proteinExistence type="predicted"/>
<dbReference type="AlphaFoldDB" id="A0AAU8DUH6"/>
<feature type="transmembrane region" description="Helical" evidence="7">
    <location>
        <begin position="395"/>
        <end position="415"/>
    </location>
</feature>
<evidence type="ECO:0000256" key="4">
    <source>
        <dbReference type="ARBA" id="ARBA00022989"/>
    </source>
</evidence>
<reference evidence="9" key="1">
    <citation type="submission" date="2024-05" db="EMBL/GenBank/DDBJ databases">
        <authorList>
            <person name="Cai S.Y."/>
            <person name="Jin L.M."/>
            <person name="Li H.R."/>
        </authorList>
    </citation>
    <scope>NUCLEOTIDE SEQUENCE</scope>
    <source>
        <strain evidence="9">A5-74</strain>
    </source>
</reference>
<evidence type="ECO:0000256" key="1">
    <source>
        <dbReference type="ARBA" id="ARBA00004651"/>
    </source>
</evidence>
<feature type="transmembrane region" description="Helical" evidence="7">
    <location>
        <begin position="246"/>
        <end position="267"/>
    </location>
</feature>
<feature type="domain" description="Major facilitator superfamily (MFS) profile" evidence="8">
    <location>
        <begin position="20"/>
        <end position="419"/>
    </location>
</feature>
<feature type="transmembrane region" description="Helical" evidence="7">
    <location>
        <begin position="279"/>
        <end position="303"/>
    </location>
</feature>
<dbReference type="PROSITE" id="PS50850">
    <property type="entry name" value="MFS"/>
    <property type="match status" value="1"/>
</dbReference>
<dbReference type="EMBL" id="CP159218">
    <property type="protein sequence ID" value="XCG66006.1"/>
    <property type="molecule type" value="Genomic_DNA"/>
</dbReference>
<feature type="transmembrane region" description="Helical" evidence="7">
    <location>
        <begin position="20"/>
        <end position="37"/>
    </location>
</feature>
<evidence type="ECO:0000256" key="5">
    <source>
        <dbReference type="ARBA" id="ARBA00023136"/>
    </source>
</evidence>
<dbReference type="InterPro" id="IPR020846">
    <property type="entry name" value="MFS_dom"/>
</dbReference>
<keyword evidence="2" id="KW-1003">Cell membrane</keyword>
<evidence type="ECO:0000256" key="2">
    <source>
        <dbReference type="ARBA" id="ARBA00022475"/>
    </source>
</evidence>
<protein>
    <submittedName>
        <fullName evidence="9">MFS transporter</fullName>
    </submittedName>
</protein>
<keyword evidence="4 7" id="KW-1133">Transmembrane helix</keyword>
<dbReference type="Pfam" id="PF07690">
    <property type="entry name" value="MFS_1"/>
    <property type="match status" value="1"/>
</dbReference>
<feature type="transmembrane region" description="Helical" evidence="7">
    <location>
        <begin position="91"/>
        <end position="118"/>
    </location>
</feature>
<organism evidence="9">
    <name type="scientific">Nakamurella sp. A5-74</name>
    <dbReference type="NCBI Taxonomy" id="3158264"/>
    <lineage>
        <taxon>Bacteria</taxon>
        <taxon>Bacillati</taxon>
        <taxon>Actinomycetota</taxon>
        <taxon>Actinomycetes</taxon>
        <taxon>Nakamurellales</taxon>
        <taxon>Nakamurellaceae</taxon>
        <taxon>Nakamurella</taxon>
    </lineage>
</organism>
<feature type="transmembrane region" description="Helical" evidence="7">
    <location>
        <begin position="366"/>
        <end position="389"/>
    </location>
</feature>
<sequence>MSAMRSAGVPTGNEPGLRPWHFVLSFGLVSLLADMVYEGARSIIGPYLATLGASATIVGVVAGAGEFIGYGLRVISGYLVARSRHYWAWTITGYALTVLSVPLIGVTHLLAPALVLYATERLGKAVRSPAKDTLLSHASTRTGRGTAFGVHQAMDQFGAVVGPLLLAAVLSWRQGDYRLAFGVLIVPGVLVLVLLLWLRRRVPDPAAYEQSANPAPTSTSTSTSTSAGTDTADPAKYQRPVLPALVWRYIAAVAVLSCGIASFPLLAFHAQTRGLLTEAAIPVLFALAMLVDGISGLVVGRIYDRNGPRVLLLVPVAASFAAVAFTNTPALVWVGVAIWGIVNGILDSTIKVVVTQLVPSNARAAAFGWLALVRGLGLLVAGGVLGLVYDHSITAVIWLIIAANTVALLVLWTVLRRLTAPADTPIA</sequence>
<evidence type="ECO:0000256" key="7">
    <source>
        <dbReference type="SAM" id="Phobius"/>
    </source>
</evidence>
<keyword evidence="3 7" id="KW-0812">Transmembrane</keyword>
<gene>
    <name evidence="9" type="ORF">ABLG96_20715</name>
</gene>
<feature type="transmembrane region" description="Helical" evidence="7">
    <location>
        <begin position="49"/>
        <end position="71"/>
    </location>
</feature>
<name>A0AAU8DUH6_9ACTN</name>